<dbReference type="Proteomes" id="UP000016801">
    <property type="component" value="Unassembled WGS sequence"/>
</dbReference>
<dbReference type="AlphaFoldDB" id="M1W4Z2"/>
<dbReference type="STRING" id="1111077.M1W4Z2"/>
<feature type="region of interest" description="Disordered" evidence="1">
    <location>
        <begin position="1"/>
        <end position="65"/>
    </location>
</feature>
<dbReference type="InterPro" id="IPR045518">
    <property type="entry name" value="2EXR"/>
</dbReference>
<feature type="domain" description="2EXR" evidence="2">
    <location>
        <begin position="65"/>
        <end position="163"/>
    </location>
</feature>
<proteinExistence type="predicted"/>
<evidence type="ECO:0000256" key="1">
    <source>
        <dbReference type="SAM" id="MobiDB-lite"/>
    </source>
</evidence>
<dbReference type="Pfam" id="PF20150">
    <property type="entry name" value="2EXR"/>
    <property type="match status" value="1"/>
</dbReference>
<protein>
    <recommendedName>
        <fullName evidence="2">2EXR domain-containing protein</fullName>
    </recommendedName>
</protein>
<accession>M1W4Z2</accession>
<dbReference type="HOGENOM" id="CLU_046152_0_0_1"/>
<feature type="region of interest" description="Disordered" evidence="1">
    <location>
        <begin position="337"/>
        <end position="424"/>
    </location>
</feature>
<dbReference type="OrthoDB" id="3501032at2759"/>
<feature type="compositionally biased region" description="Polar residues" evidence="1">
    <location>
        <begin position="46"/>
        <end position="60"/>
    </location>
</feature>
<evidence type="ECO:0000313" key="3">
    <source>
        <dbReference type="EMBL" id="CCE29560.1"/>
    </source>
</evidence>
<sequence length="471" mass="53918">MQPHREDMQTNGPDSTDHTKSNGDGSEISLPKNNCPINDKAEQAGEKSSSSPESQKNGDSTPCAFPQFMQFPPELRYHIWTFYCPDLSTKARVLQFNFVRKTRLGLCVVPDQTMMDQTESLRIVLSTHSESRNLALRQYPDELAVIAGVADGIVRFRKETDIISLRDWSPDITSVEDWTPRGKKYFMPDFSDRIENLVLEPIQIPYRVSVFEAAPLLRLTFPNLRRLFRHNAFLAFVSSLKNWCFTDIAHSYVVETHKRANGKGFDSKFMFCWPDVDGFADFQKCSCSASERRDVTLERMKNAGLEVWPIVEFGSQAEINTYEKMRGFDYEEIHRNEKPVDPSYNPFDLTGYLPGDNDNDATEETDNDDDAIEEPDNDDDAIEEADNDDDDAIEEPDNDDDAIEEADNDDDDDAIEPGPQEDHYYEEFETIDDELEAFYRGLSEEQMMDYVVDVIRCGYNEANSEIDVDGN</sequence>
<evidence type="ECO:0000259" key="2">
    <source>
        <dbReference type="Pfam" id="PF20150"/>
    </source>
</evidence>
<keyword evidence="4" id="KW-1185">Reference proteome</keyword>
<organism evidence="3 4">
    <name type="scientific">Claviceps purpurea (strain 20.1)</name>
    <name type="common">Ergot fungus</name>
    <name type="synonym">Sphacelia segetum</name>
    <dbReference type="NCBI Taxonomy" id="1111077"/>
    <lineage>
        <taxon>Eukaryota</taxon>
        <taxon>Fungi</taxon>
        <taxon>Dikarya</taxon>
        <taxon>Ascomycota</taxon>
        <taxon>Pezizomycotina</taxon>
        <taxon>Sordariomycetes</taxon>
        <taxon>Hypocreomycetidae</taxon>
        <taxon>Hypocreales</taxon>
        <taxon>Clavicipitaceae</taxon>
        <taxon>Claviceps</taxon>
    </lineage>
</organism>
<dbReference type="eggNOG" id="ENOG502SWCQ">
    <property type="taxonomic scope" value="Eukaryota"/>
</dbReference>
<evidence type="ECO:0000313" key="4">
    <source>
        <dbReference type="Proteomes" id="UP000016801"/>
    </source>
</evidence>
<comment type="caution">
    <text evidence="3">The sequence shown here is derived from an EMBL/GenBank/DDBJ whole genome shotgun (WGS) entry which is preliminary data.</text>
</comment>
<gene>
    <name evidence="3" type="ORF">CPUR_03407</name>
</gene>
<dbReference type="PhylomeDB" id="M1W4Z2"/>
<reference evidence="3 4" key="1">
    <citation type="journal article" date="2013" name="PLoS Genet.">
        <title>Plant-symbiotic fungi as chemical engineers: Multi-genome analysis of the Clavicipitaceae reveals dynamics of alkaloid loci.</title>
        <authorList>
            <person name="Schardl C.L."/>
            <person name="Young C.A."/>
            <person name="Hesse U."/>
            <person name="Amyotte S.G."/>
            <person name="Andreeva K."/>
            <person name="Calie P.J."/>
            <person name="Fleetwood D.J."/>
            <person name="Haws D.C."/>
            <person name="Moore N."/>
            <person name="Oeser B."/>
            <person name="Panaccione D.G."/>
            <person name="Schweri K.K."/>
            <person name="Voisey C.R."/>
            <person name="Farman M.L."/>
            <person name="Jaromczyk J.W."/>
            <person name="Roe B.A."/>
            <person name="O'Sullivan D.M."/>
            <person name="Scott B."/>
            <person name="Tudzynski P."/>
            <person name="An Z."/>
            <person name="Arnaoudova E.G."/>
            <person name="Bullock C.T."/>
            <person name="Charlton N.D."/>
            <person name="Chen L."/>
            <person name="Cox M."/>
            <person name="Dinkins R.D."/>
            <person name="Florea S."/>
            <person name="Glenn A.E."/>
            <person name="Gordon A."/>
            <person name="Gueldener U."/>
            <person name="Harris D.R."/>
            <person name="Hollin W."/>
            <person name="Jaromczyk J."/>
            <person name="Johnson R.D."/>
            <person name="Khan A.K."/>
            <person name="Leistner E."/>
            <person name="Leuchtmann A."/>
            <person name="Li C."/>
            <person name="Liu J."/>
            <person name="Liu J."/>
            <person name="Liu M."/>
            <person name="Mace W."/>
            <person name="Machado C."/>
            <person name="Nagabhyru P."/>
            <person name="Pan J."/>
            <person name="Schmid J."/>
            <person name="Sugawara K."/>
            <person name="Steiner U."/>
            <person name="Takach J.E."/>
            <person name="Tanaka E."/>
            <person name="Webb J.S."/>
            <person name="Wilson E.V."/>
            <person name="Wiseman J.L."/>
            <person name="Yoshida R."/>
            <person name="Zeng Z."/>
        </authorList>
    </citation>
    <scope>NUCLEOTIDE SEQUENCE [LARGE SCALE GENOMIC DNA]</scope>
    <source>
        <strain evidence="3 4">20.1</strain>
    </source>
</reference>
<name>M1W4Z2_CLAP2</name>
<dbReference type="VEuPathDB" id="FungiDB:CPUR_03407"/>
<feature type="compositionally biased region" description="Acidic residues" evidence="1">
    <location>
        <begin position="357"/>
        <end position="415"/>
    </location>
</feature>
<dbReference type="EMBL" id="CAGA01000015">
    <property type="protein sequence ID" value="CCE29560.1"/>
    <property type="molecule type" value="Genomic_DNA"/>
</dbReference>